<sequence length="108" mass="11825">MASRALRTREVFSGSFTASLSFAADPAASVCPSLTNTYSGPNVLDQSEDIIKGFWKALTLHQHRRSKQDNAGGTRCSVTVTRSARELLHHNSGVSTFASRSELRAKWK</sequence>
<reference evidence="1 2" key="1">
    <citation type="submission" date="2019-06" db="EMBL/GenBank/DDBJ databases">
        <title>Draft genomes of female and male turbot (Scophthalmus maximus).</title>
        <authorList>
            <person name="Xu H."/>
            <person name="Xu X.-W."/>
            <person name="Shao C."/>
            <person name="Chen S."/>
        </authorList>
    </citation>
    <scope>NUCLEOTIDE SEQUENCE [LARGE SCALE GENOMIC DNA]</scope>
    <source>
        <strain evidence="1">Ysfricsl-2016a</strain>
        <tissue evidence="1">Blood</tissue>
    </source>
</reference>
<dbReference type="EMBL" id="VEVO01000021">
    <property type="protein sequence ID" value="KAF0024505.1"/>
    <property type="molecule type" value="Genomic_DNA"/>
</dbReference>
<dbReference type="Proteomes" id="UP000438429">
    <property type="component" value="Unassembled WGS sequence"/>
</dbReference>
<name>A0A6A4RWD2_SCOMX</name>
<evidence type="ECO:0000313" key="1">
    <source>
        <dbReference type="EMBL" id="KAF0024505.1"/>
    </source>
</evidence>
<comment type="caution">
    <text evidence="1">The sequence shown here is derived from an EMBL/GenBank/DDBJ whole genome shotgun (WGS) entry which is preliminary data.</text>
</comment>
<accession>A0A6A4RWD2</accession>
<proteinExistence type="predicted"/>
<evidence type="ECO:0000313" key="2">
    <source>
        <dbReference type="Proteomes" id="UP000438429"/>
    </source>
</evidence>
<dbReference type="AlphaFoldDB" id="A0A6A4RWD2"/>
<organism evidence="1 2">
    <name type="scientific">Scophthalmus maximus</name>
    <name type="common">Turbot</name>
    <name type="synonym">Psetta maxima</name>
    <dbReference type="NCBI Taxonomy" id="52904"/>
    <lineage>
        <taxon>Eukaryota</taxon>
        <taxon>Metazoa</taxon>
        <taxon>Chordata</taxon>
        <taxon>Craniata</taxon>
        <taxon>Vertebrata</taxon>
        <taxon>Euteleostomi</taxon>
        <taxon>Actinopterygii</taxon>
        <taxon>Neopterygii</taxon>
        <taxon>Teleostei</taxon>
        <taxon>Neoteleostei</taxon>
        <taxon>Acanthomorphata</taxon>
        <taxon>Carangaria</taxon>
        <taxon>Pleuronectiformes</taxon>
        <taxon>Pleuronectoidei</taxon>
        <taxon>Scophthalmidae</taxon>
        <taxon>Scophthalmus</taxon>
    </lineage>
</organism>
<gene>
    <name evidence="1" type="ORF">F2P81_023307</name>
</gene>
<protein>
    <submittedName>
        <fullName evidence="1">Uncharacterized protein</fullName>
    </submittedName>
</protein>